<evidence type="ECO:0000256" key="1">
    <source>
        <dbReference type="SAM" id="SignalP"/>
    </source>
</evidence>
<feature type="signal peptide" evidence="1">
    <location>
        <begin position="1"/>
        <end position="21"/>
    </location>
</feature>
<organism evidence="3 4">
    <name type="scientific">Methylobacillus methanolivorans</name>
    <dbReference type="NCBI Taxonomy" id="1848927"/>
    <lineage>
        <taxon>Bacteria</taxon>
        <taxon>Pseudomonadati</taxon>
        <taxon>Pseudomonadota</taxon>
        <taxon>Betaproteobacteria</taxon>
        <taxon>Nitrosomonadales</taxon>
        <taxon>Methylophilaceae</taxon>
        <taxon>Methylobacillus</taxon>
    </lineage>
</organism>
<sequence length="99" mass="10437">MKKSLWAAILLSLGLSFSAMAAVDLNTASVTELESVKGIGPAKAQAIVDYRKSHGGFKTVDELDNVKGFGKKSVDNLRSELSVGKSAKVSAAKPEKKTN</sequence>
<dbReference type="InterPro" id="IPR003583">
    <property type="entry name" value="Hlx-hairpin-Hlx_DNA-bd_motif"/>
</dbReference>
<protein>
    <submittedName>
        <fullName evidence="3">ComEA family DNA-binding protein</fullName>
    </submittedName>
</protein>
<dbReference type="GO" id="GO:0003677">
    <property type="term" value="F:DNA binding"/>
    <property type="evidence" value="ECO:0007669"/>
    <property type="project" value="UniProtKB-KW"/>
</dbReference>
<dbReference type="PANTHER" id="PTHR21180">
    <property type="entry name" value="ENDONUCLEASE/EXONUCLEASE/PHOSPHATASE FAMILY DOMAIN-CONTAINING PROTEIN 1"/>
    <property type="match status" value="1"/>
</dbReference>
<name>A0ABW8GHJ2_9PROT</name>
<evidence type="ECO:0000259" key="2">
    <source>
        <dbReference type="SMART" id="SM00278"/>
    </source>
</evidence>
<accession>A0ABW8GHJ2</accession>
<feature type="domain" description="Helix-hairpin-helix DNA-binding motif class 1" evidence="2">
    <location>
        <begin position="61"/>
        <end position="80"/>
    </location>
</feature>
<feature type="chain" id="PRO_5047267679" evidence="1">
    <location>
        <begin position="22"/>
        <end position="99"/>
    </location>
</feature>
<dbReference type="InterPro" id="IPR051675">
    <property type="entry name" value="Endo/Exo/Phosphatase_dom_1"/>
</dbReference>
<comment type="caution">
    <text evidence="3">The sequence shown here is derived from an EMBL/GenBank/DDBJ whole genome shotgun (WGS) entry which is preliminary data.</text>
</comment>
<dbReference type="Pfam" id="PF12836">
    <property type="entry name" value="HHH_3"/>
    <property type="match status" value="1"/>
</dbReference>
<keyword evidence="4" id="KW-1185">Reference proteome</keyword>
<keyword evidence="3" id="KW-0238">DNA-binding</keyword>
<dbReference type="InterPro" id="IPR004509">
    <property type="entry name" value="Competence_ComEA_HhH"/>
</dbReference>
<dbReference type="Gene3D" id="1.10.150.280">
    <property type="entry name" value="AF1531-like domain"/>
    <property type="match status" value="1"/>
</dbReference>
<evidence type="ECO:0000313" key="4">
    <source>
        <dbReference type="Proteomes" id="UP001617669"/>
    </source>
</evidence>
<dbReference type="InterPro" id="IPR010994">
    <property type="entry name" value="RuvA_2-like"/>
</dbReference>
<keyword evidence="1" id="KW-0732">Signal</keyword>
<dbReference type="SUPFAM" id="SSF47781">
    <property type="entry name" value="RuvA domain 2-like"/>
    <property type="match status" value="1"/>
</dbReference>
<reference evidence="3 4" key="1">
    <citation type="submission" date="2024-11" db="EMBL/GenBank/DDBJ databases">
        <authorList>
            <person name="Kaparullina E.N."/>
            <person name="Delegan Y.A."/>
            <person name="Doronina N.V."/>
        </authorList>
    </citation>
    <scope>NUCLEOTIDE SEQUENCE [LARGE SCALE GENOMIC DNA]</scope>
    <source>
        <strain evidence="3 4">7sh_L</strain>
    </source>
</reference>
<dbReference type="SMART" id="SM00278">
    <property type="entry name" value="HhH1"/>
    <property type="match status" value="2"/>
</dbReference>
<feature type="domain" description="Helix-hairpin-helix DNA-binding motif class 1" evidence="2">
    <location>
        <begin position="31"/>
        <end position="50"/>
    </location>
</feature>
<dbReference type="NCBIfam" id="TIGR00426">
    <property type="entry name" value="competence protein ComEA helix-hairpin-helix repeat region"/>
    <property type="match status" value="1"/>
</dbReference>
<dbReference type="Proteomes" id="UP001617669">
    <property type="component" value="Unassembled WGS sequence"/>
</dbReference>
<dbReference type="PANTHER" id="PTHR21180:SF32">
    <property type="entry name" value="ENDONUCLEASE_EXONUCLEASE_PHOSPHATASE FAMILY DOMAIN-CONTAINING PROTEIN 1"/>
    <property type="match status" value="1"/>
</dbReference>
<evidence type="ECO:0000313" key="3">
    <source>
        <dbReference type="EMBL" id="MFJ5444846.1"/>
    </source>
</evidence>
<gene>
    <name evidence="3" type="ORF">ACIKP9_01240</name>
</gene>
<dbReference type="EMBL" id="JBIWXY010000001">
    <property type="protein sequence ID" value="MFJ5444846.1"/>
    <property type="molecule type" value="Genomic_DNA"/>
</dbReference>
<proteinExistence type="predicted"/>
<dbReference type="RefSeq" id="WP_400878226.1">
    <property type="nucleotide sequence ID" value="NZ_JBIWXY010000001.1"/>
</dbReference>